<sequence>MENFFDPADCLMRSVADVICGITFGEGSDTATNPDLGRLLELNANSVANTDDAQLVFILDFWPWAHYLPIKAYDNMIKPALEMHDIIRKILFSEKASSIPPNL</sequence>
<evidence type="ECO:0000313" key="3">
    <source>
        <dbReference type="Proteomes" id="UP001163046"/>
    </source>
</evidence>
<dbReference type="GO" id="GO:0020037">
    <property type="term" value="F:heme binding"/>
    <property type="evidence" value="ECO:0007669"/>
    <property type="project" value="InterPro"/>
</dbReference>
<accession>A0A9W9YF15</accession>
<comment type="caution">
    <text evidence="2">The sequence shown here is derived from an EMBL/GenBank/DDBJ whole genome shotgun (WGS) entry which is preliminary data.</text>
</comment>
<comment type="similarity">
    <text evidence="1">Belongs to the cytochrome P450 family.</text>
</comment>
<proteinExistence type="inferred from homology"/>
<dbReference type="Gene3D" id="1.10.630.10">
    <property type="entry name" value="Cytochrome P450"/>
    <property type="match status" value="1"/>
</dbReference>
<dbReference type="GO" id="GO:0004497">
    <property type="term" value="F:monooxygenase activity"/>
    <property type="evidence" value="ECO:0007669"/>
    <property type="project" value="InterPro"/>
</dbReference>
<keyword evidence="3" id="KW-1185">Reference proteome</keyword>
<dbReference type="EMBL" id="MU827788">
    <property type="protein sequence ID" value="KAJ7331596.1"/>
    <property type="molecule type" value="Genomic_DNA"/>
</dbReference>
<organism evidence="2 3">
    <name type="scientific">Desmophyllum pertusum</name>
    <dbReference type="NCBI Taxonomy" id="174260"/>
    <lineage>
        <taxon>Eukaryota</taxon>
        <taxon>Metazoa</taxon>
        <taxon>Cnidaria</taxon>
        <taxon>Anthozoa</taxon>
        <taxon>Hexacorallia</taxon>
        <taxon>Scleractinia</taxon>
        <taxon>Caryophylliina</taxon>
        <taxon>Caryophylliidae</taxon>
        <taxon>Desmophyllum</taxon>
    </lineage>
</organism>
<dbReference type="InterPro" id="IPR001128">
    <property type="entry name" value="Cyt_P450"/>
</dbReference>
<dbReference type="SUPFAM" id="SSF48264">
    <property type="entry name" value="Cytochrome P450"/>
    <property type="match status" value="1"/>
</dbReference>
<protein>
    <recommendedName>
        <fullName evidence="4">Cytochrome P450</fullName>
    </recommendedName>
</protein>
<evidence type="ECO:0000313" key="2">
    <source>
        <dbReference type="EMBL" id="KAJ7331596.1"/>
    </source>
</evidence>
<gene>
    <name evidence="2" type="ORF">OS493_019181</name>
</gene>
<dbReference type="GO" id="GO:0005506">
    <property type="term" value="F:iron ion binding"/>
    <property type="evidence" value="ECO:0007669"/>
    <property type="project" value="InterPro"/>
</dbReference>
<reference evidence="2" key="1">
    <citation type="submission" date="2023-01" db="EMBL/GenBank/DDBJ databases">
        <title>Genome assembly of the deep-sea coral Lophelia pertusa.</title>
        <authorList>
            <person name="Herrera S."/>
            <person name="Cordes E."/>
        </authorList>
    </citation>
    <scope>NUCLEOTIDE SEQUENCE</scope>
    <source>
        <strain evidence="2">USNM1676648</strain>
        <tissue evidence="2">Polyp</tissue>
    </source>
</reference>
<evidence type="ECO:0000256" key="1">
    <source>
        <dbReference type="ARBA" id="ARBA00010617"/>
    </source>
</evidence>
<dbReference type="OrthoDB" id="3934656at2759"/>
<name>A0A9W9YF15_9CNID</name>
<dbReference type="GO" id="GO:0016705">
    <property type="term" value="F:oxidoreductase activity, acting on paired donors, with incorporation or reduction of molecular oxygen"/>
    <property type="evidence" value="ECO:0007669"/>
    <property type="project" value="InterPro"/>
</dbReference>
<dbReference type="InterPro" id="IPR036396">
    <property type="entry name" value="Cyt_P450_sf"/>
</dbReference>
<dbReference type="AlphaFoldDB" id="A0A9W9YF15"/>
<dbReference type="Proteomes" id="UP001163046">
    <property type="component" value="Unassembled WGS sequence"/>
</dbReference>
<evidence type="ECO:0008006" key="4">
    <source>
        <dbReference type="Google" id="ProtNLM"/>
    </source>
</evidence>
<dbReference type="Pfam" id="PF00067">
    <property type="entry name" value="p450"/>
    <property type="match status" value="1"/>
</dbReference>